<reference evidence="2" key="1">
    <citation type="journal article" date="2020" name="Stud. Mycol.">
        <title>101 Dothideomycetes genomes: a test case for predicting lifestyles and emergence of pathogens.</title>
        <authorList>
            <person name="Haridas S."/>
            <person name="Albert R."/>
            <person name="Binder M."/>
            <person name="Bloem J."/>
            <person name="Labutti K."/>
            <person name="Salamov A."/>
            <person name="Andreopoulos B."/>
            <person name="Baker S."/>
            <person name="Barry K."/>
            <person name="Bills G."/>
            <person name="Bluhm B."/>
            <person name="Cannon C."/>
            <person name="Castanera R."/>
            <person name="Culley D."/>
            <person name="Daum C."/>
            <person name="Ezra D."/>
            <person name="Gonzalez J."/>
            <person name="Henrissat B."/>
            <person name="Kuo A."/>
            <person name="Liang C."/>
            <person name="Lipzen A."/>
            <person name="Lutzoni F."/>
            <person name="Magnuson J."/>
            <person name="Mondo S."/>
            <person name="Nolan M."/>
            <person name="Ohm R."/>
            <person name="Pangilinan J."/>
            <person name="Park H.-J."/>
            <person name="Ramirez L."/>
            <person name="Alfaro M."/>
            <person name="Sun H."/>
            <person name="Tritt A."/>
            <person name="Yoshinaga Y."/>
            <person name="Zwiers L.-H."/>
            <person name="Turgeon B."/>
            <person name="Goodwin S."/>
            <person name="Spatafora J."/>
            <person name="Crous P."/>
            <person name="Grigoriev I."/>
        </authorList>
    </citation>
    <scope>NUCLEOTIDE SEQUENCE</scope>
    <source>
        <strain evidence="2">CBS 690.94</strain>
    </source>
</reference>
<dbReference type="AlphaFoldDB" id="A0A9P4PUM7"/>
<keyword evidence="3" id="KW-1185">Reference proteome</keyword>
<evidence type="ECO:0000313" key="3">
    <source>
        <dbReference type="Proteomes" id="UP000799764"/>
    </source>
</evidence>
<comment type="caution">
    <text evidence="2">The sequence shown here is derived from an EMBL/GenBank/DDBJ whole genome shotgun (WGS) entry which is preliminary data.</text>
</comment>
<dbReference type="Proteomes" id="UP000799764">
    <property type="component" value="Unassembled WGS sequence"/>
</dbReference>
<protein>
    <submittedName>
        <fullName evidence="2">Uncharacterized protein</fullName>
    </submittedName>
</protein>
<evidence type="ECO:0000256" key="1">
    <source>
        <dbReference type="SAM" id="MobiDB-lite"/>
    </source>
</evidence>
<accession>A0A9P4PUM7</accession>
<proteinExistence type="predicted"/>
<evidence type="ECO:0000313" key="2">
    <source>
        <dbReference type="EMBL" id="KAF2449234.1"/>
    </source>
</evidence>
<dbReference type="EMBL" id="MU001494">
    <property type="protein sequence ID" value="KAF2449234.1"/>
    <property type="molecule type" value="Genomic_DNA"/>
</dbReference>
<feature type="region of interest" description="Disordered" evidence="1">
    <location>
        <begin position="139"/>
        <end position="175"/>
    </location>
</feature>
<organism evidence="2 3">
    <name type="scientific">Karstenula rhodostoma CBS 690.94</name>
    <dbReference type="NCBI Taxonomy" id="1392251"/>
    <lineage>
        <taxon>Eukaryota</taxon>
        <taxon>Fungi</taxon>
        <taxon>Dikarya</taxon>
        <taxon>Ascomycota</taxon>
        <taxon>Pezizomycotina</taxon>
        <taxon>Dothideomycetes</taxon>
        <taxon>Pleosporomycetidae</taxon>
        <taxon>Pleosporales</taxon>
        <taxon>Massarineae</taxon>
        <taxon>Didymosphaeriaceae</taxon>
        <taxon>Karstenula</taxon>
    </lineage>
</organism>
<sequence length="175" mass="19822">MTWSRPMAIWGMSSFWHPSEIPASLYSPDLVLACQLLHTYVPVLSEPSTLLLHVQRCCLLHLHLHTVLSALSADTSSVLFVLLRWFLSYPIIHSPLLRICFVPTPYAVSIRRLSSPLSSSSYSLVEHLPRPLQTSSRWYPSPHAPQPSIFRVPQSVDEPSSDRVFQFPRHSHGTS</sequence>
<name>A0A9P4PUM7_9PLEO</name>
<gene>
    <name evidence="2" type="ORF">P171DRAFT_188173</name>
</gene>